<dbReference type="EMBL" id="CABPRJ010001459">
    <property type="protein sequence ID" value="VVC37947.1"/>
    <property type="molecule type" value="Genomic_DNA"/>
</dbReference>
<dbReference type="GO" id="GO:0006624">
    <property type="term" value="P:vacuolar protein processing"/>
    <property type="evidence" value="ECO:0007669"/>
    <property type="project" value="TreeGrafter"/>
</dbReference>
<proteinExistence type="inferred from homology"/>
<dbReference type="InterPro" id="IPR046427">
    <property type="entry name" value="Legumain_prodom_sf"/>
</dbReference>
<dbReference type="Proteomes" id="UP000325440">
    <property type="component" value="Unassembled WGS sequence"/>
</dbReference>
<feature type="chain" id="PRO_5022920193" description="legumain" evidence="9">
    <location>
        <begin position="20"/>
        <end position="474"/>
    </location>
</feature>
<dbReference type="CDD" id="cd21115">
    <property type="entry name" value="legumain_C"/>
    <property type="match status" value="1"/>
</dbReference>
<keyword evidence="11" id="KW-1185">Reference proteome</keyword>
<keyword evidence="4" id="KW-0645">Protease</keyword>
<evidence type="ECO:0000256" key="9">
    <source>
        <dbReference type="SAM" id="SignalP"/>
    </source>
</evidence>
<evidence type="ECO:0000256" key="4">
    <source>
        <dbReference type="ARBA" id="ARBA00022670"/>
    </source>
</evidence>
<evidence type="ECO:0000256" key="3">
    <source>
        <dbReference type="ARBA" id="ARBA00012628"/>
    </source>
</evidence>
<dbReference type="Gene3D" id="3.40.50.1460">
    <property type="match status" value="1"/>
</dbReference>
<dbReference type="EC" id="3.4.22.34" evidence="3"/>
<evidence type="ECO:0000256" key="5">
    <source>
        <dbReference type="ARBA" id="ARBA00022729"/>
    </source>
</evidence>
<name>A0A5E4N308_9HEMI</name>
<dbReference type="FunFam" id="3.40.50.1460:FF:000006">
    <property type="entry name" value="Legumain"/>
    <property type="match status" value="1"/>
</dbReference>
<dbReference type="PANTHER" id="PTHR12000:SF42">
    <property type="entry name" value="LEGUMAIN"/>
    <property type="match status" value="1"/>
</dbReference>
<dbReference type="Pfam" id="PF01650">
    <property type="entry name" value="Peptidase_C13"/>
    <property type="match status" value="1"/>
</dbReference>
<dbReference type="GO" id="GO:0004197">
    <property type="term" value="F:cysteine-type endopeptidase activity"/>
    <property type="evidence" value="ECO:0007669"/>
    <property type="project" value="UniProtKB-EC"/>
</dbReference>
<organism evidence="10 11">
    <name type="scientific">Cinara cedri</name>
    <dbReference type="NCBI Taxonomy" id="506608"/>
    <lineage>
        <taxon>Eukaryota</taxon>
        <taxon>Metazoa</taxon>
        <taxon>Ecdysozoa</taxon>
        <taxon>Arthropoda</taxon>
        <taxon>Hexapoda</taxon>
        <taxon>Insecta</taxon>
        <taxon>Pterygota</taxon>
        <taxon>Neoptera</taxon>
        <taxon>Paraneoptera</taxon>
        <taxon>Hemiptera</taxon>
        <taxon>Sternorrhyncha</taxon>
        <taxon>Aphidomorpha</taxon>
        <taxon>Aphidoidea</taxon>
        <taxon>Aphididae</taxon>
        <taxon>Lachninae</taxon>
        <taxon>Cinara</taxon>
    </lineage>
</organism>
<protein>
    <recommendedName>
        <fullName evidence="3">legumain</fullName>
        <ecNumber evidence="3">3.4.22.34</ecNumber>
    </recommendedName>
</protein>
<keyword evidence="6" id="KW-0378">Hydrolase</keyword>
<keyword evidence="5 9" id="KW-0732">Signal</keyword>
<dbReference type="InterPro" id="IPR001096">
    <property type="entry name" value="Peptidase_C13"/>
</dbReference>
<comment type="catalytic activity">
    <reaction evidence="1">
        <text>Hydrolysis of proteins and small molecule substrates at -Asn-|-Xaa- bonds.</text>
        <dbReference type="EC" id="3.4.22.34"/>
    </reaction>
</comment>
<evidence type="ECO:0000256" key="7">
    <source>
        <dbReference type="ARBA" id="ARBA00022807"/>
    </source>
</evidence>
<evidence type="ECO:0000313" key="10">
    <source>
        <dbReference type="EMBL" id="VVC37947.1"/>
    </source>
</evidence>
<dbReference type="GO" id="GO:0051603">
    <property type="term" value="P:proteolysis involved in protein catabolic process"/>
    <property type="evidence" value="ECO:0007669"/>
    <property type="project" value="TreeGrafter"/>
</dbReference>
<keyword evidence="7" id="KW-0788">Thiol protease</keyword>
<gene>
    <name evidence="10" type="ORF">CINCED_3A012616</name>
</gene>
<evidence type="ECO:0000256" key="1">
    <source>
        <dbReference type="ARBA" id="ARBA00000810"/>
    </source>
</evidence>
<feature type="active site" evidence="8">
    <location>
        <position position="164"/>
    </location>
</feature>
<dbReference type="PRINTS" id="PR00776">
    <property type="entry name" value="HEMOGLOBNASE"/>
</dbReference>
<sequence>MGTLKCVVSLALLVIGSFAAVHVPKQRDVLKEIAEVENSVHVGKKWVVLVAGSHRWSNYRHQADICHAYQIMLRNNIPKKNIITMMYDDIAYNPNNPTPGVIINQPNGTNVYEGVEIDYKGDDVTPAHFLKIILGDKEGMKSVGTGRVVEGGAWDTIFINFADHGGSGVLCFPNGYLYADQLNDALNTAFETARYKKMLLYIEACESGSIFEGILSDDMNILAVTAAGPRENSWGCYCYSESGDYATCLGDLFSVTWMEDIDKTFFDSIMRKKSIFNDYNEIRQHVTLSNIMVYGDFDIGYEKLSTFIGYQKKIDKPSVMSLSKTIQNKMTVSSHDVSKCTMEYALASKKLTNLRKQELQIELQKNDEMRFVIDNVFREIYLSVVKLRPKIMSDIGTFDKPEFLKLSLDMFPCYRSIVNKINENCFLVSQNSYVLKRLRIISNLCVIDKNIHGMFSNLVFKSCSRIPKNIVNVF</sequence>
<comment type="similarity">
    <text evidence="2">Belongs to the peptidase C13 family.</text>
</comment>
<dbReference type="Gene3D" id="1.10.132.130">
    <property type="match status" value="1"/>
</dbReference>
<evidence type="ECO:0000256" key="8">
    <source>
        <dbReference type="PIRSR" id="PIRSR019663-1"/>
    </source>
</evidence>
<dbReference type="AlphaFoldDB" id="A0A5E4N308"/>
<dbReference type="PIRSF" id="PIRSF019663">
    <property type="entry name" value="Legumain"/>
    <property type="match status" value="1"/>
</dbReference>
<dbReference type="PANTHER" id="PTHR12000">
    <property type="entry name" value="HEMOGLOBINASE FAMILY MEMBER"/>
    <property type="match status" value="1"/>
</dbReference>
<reference evidence="10 11" key="1">
    <citation type="submission" date="2019-08" db="EMBL/GenBank/DDBJ databases">
        <authorList>
            <person name="Alioto T."/>
            <person name="Alioto T."/>
            <person name="Gomez Garrido J."/>
        </authorList>
    </citation>
    <scope>NUCLEOTIDE SEQUENCE [LARGE SCALE GENOMIC DNA]</scope>
</reference>
<dbReference type="OrthoDB" id="192611at2759"/>
<dbReference type="GO" id="GO:0005773">
    <property type="term" value="C:vacuole"/>
    <property type="evidence" value="ECO:0007669"/>
    <property type="project" value="GOC"/>
</dbReference>
<evidence type="ECO:0000256" key="2">
    <source>
        <dbReference type="ARBA" id="ARBA00009941"/>
    </source>
</evidence>
<feature type="signal peptide" evidence="9">
    <location>
        <begin position="1"/>
        <end position="19"/>
    </location>
</feature>
<feature type="active site" description="Nucleophile" evidence="8">
    <location>
        <position position="205"/>
    </location>
</feature>
<accession>A0A5E4N308</accession>
<evidence type="ECO:0000313" key="11">
    <source>
        <dbReference type="Proteomes" id="UP000325440"/>
    </source>
</evidence>
<dbReference type="InterPro" id="IPR048501">
    <property type="entry name" value="Legum_prodom"/>
</dbReference>
<evidence type="ECO:0000256" key="6">
    <source>
        <dbReference type="ARBA" id="ARBA00022801"/>
    </source>
</evidence>